<keyword evidence="2" id="KW-1185">Reference proteome</keyword>
<gene>
    <name evidence="1" type="ORF">FHS03_005577</name>
</gene>
<dbReference type="EMBL" id="JACHXD010000037">
    <property type="protein sequence ID" value="MBB3122476.1"/>
    <property type="molecule type" value="Genomic_DNA"/>
</dbReference>
<sequence>MAKAPVIEEAQLRHMLKVAAVSGESPVRNVALLTTIYGTGMMPTELARMPLHAFLNSDNTVREKSCVAAEIAFNGKERPLYWSNDKVVTAIKAFSMALLPDNGLTNT</sequence>
<evidence type="ECO:0000313" key="2">
    <source>
        <dbReference type="Proteomes" id="UP000541535"/>
    </source>
</evidence>
<dbReference type="Proteomes" id="UP000541535">
    <property type="component" value="Unassembled WGS sequence"/>
</dbReference>
<comment type="caution">
    <text evidence="1">The sequence shown here is derived from an EMBL/GenBank/DDBJ whole genome shotgun (WGS) entry which is preliminary data.</text>
</comment>
<dbReference type="RefSeq" id="WP_183444132.1">
    <property type="nucleotide sequence ID" value="NZ_JACHXD010000037.1"/>
</dbReference>
<organism evidence="1 2">
    <name type="scientific">Pseudoduganella violacea</name>
    <dbReference type="NCBI Taxonomy" id="1715466"/>
    <lineage>
        <taxon>Bacteria</taxon>
        <taxon>Pseudomonadati</taxon>
        <taxon>Pseudomonadota</taxon>
        <taxon>Betaproteobacteria</taxon>
        <taxon>Burkholderiales</taxon>
        <taxon>Oxalobacteraceae</taxon>
        <taxon>Telluria group</taxon>
        <taxon>Pseudoduganella</taxon>
    </lineage>
</organism>
<reference evidence="1 2" key="1">
    <citation type="submission" date="2020-08" db="EMBL/GenBank/DDBJ databases">
        <title>Genomic Encyclopedia of Type Strains, Phase III (KMG-III): the genomes of soil and plant-associated and newly described type strains.</title>
        <authorList>
            <person name="Whitman W."/>
        </authorList>
    </citation>
    <scope>NUCLEOTIDE SEQUENCE [LARGE SCALE GENOMIC DNA]</scope>
    <source>
        <strain evidence="1 2">CECT 8897</strain>
    </source>
</reference>
<name>A0A7W5BG23_9BURK</name>
<accession>A0A7W5BG23</accession>
<evidence type="ECO:0000313" key="1">
    <source>
        <dbReference type="EMBL" id="MBB3122476.1"/>
    </source>
</evidence>
<protein>
    <submittedName>
        <fullName evidence="1">Site-specific recombinase XerD</fullName>
    </submittedName>
</protein>
<dbReference type="AlphaFoldDB" id="A0A7W5BG23"/>
<proteinExistence type="predicted"/>